<reference evidence="15 16" key="1">
    <citation type="submission" date="2019-03" db="EMBL/GenBank/DDBJ databases">
        <title>Complete Genome Sequence of Allofrancisella frigidaquae Strain SYSU 10HL1970 Isolated from Water-Cooling Systems in China.</title>
        <authorList>
            <person name="Ohrman C."/>
            <person name="Uneklint I."/>
            <person name="Sjodin A."/>
        </authorList>
    </citation>
    <scope>NUCLEOTIDE SEQUENCE [LARGE SCALE GENOMIC DNA]</scope>
    <source>
        <strain evidence="15 16">SYSU 10HL1970</strain>
    </source>
</reference>
<dbReference type="Pfam" id="PF02163">
    <property type="entry name" value="Peptidase_M50"/>
    <property type="match status" value="1"/>
</dbReference>
<keyword evidence="16" id="KW-1185">Reference proteome</keyword>
<keyword evidence="10 13" id="KW-1133">Transmembrane helix</keyword>
<keyword evidence="12 13" id="KW-0472">Membrane</keyword>
<dbReference type="PANTHER" id="PTHR35864:SF1">
    <property type="entry name" value="ZINC METALLOPROTEASE YWHC-RELATED"/>
    <property type="match status" value="1"/>
</dbReference>
<keyword evidence="4" id="KW-1003">Cell membrane</keyword>
<evidence type="ECO:0000256" key="7">
    <source>
        <dbReference type="ARBA" id="ARBA00022723"/>
    </source>
</evidence>
<feature type="transmembrane region" description="Helical" evidence="13">
    <location>
        <begin position="133"/>
        <end position="152"/>
    </location>
</feature>
<dbReference type="KEGG" id="afri:E3E15_01645"/>
<comment type="cofactor">
    <cofactor evidence="1">
        <name>Zn(2+)</name>
        <dbReference type="ChEBI" id="CHEBI:29105"/>
    </cofactor>
</comment>
<dbReference type="AlphaFoldDB" id="A0A6M3HSK4"/>
<dbReference type="GO" id="GO:0046872">
    <property type="term" value="F:metal ion binding"/>
    <property type="evidence" value="ECO:0007669"/>
    <property type="project" value="UniProtKB-KW"/>
</dbReference>
<dbReference type="InterPro" id="IPR008915">
    <property type="entry name" value="Peptidase_M50"/>
</dbReference>
<name>A0A6M3HSK4_9GAMM</name>
<gene>
    <name evidence="15" type="ORF">E3E15_01645</name>
</gene>
<feature type="domain" description="Peptidase M50" evidence="14">
    <location>
        <begin position="131"/>
        <end position="185"/>
    </location>
</feature>
<dbReference type="PANTHER" id="PTHR35864">
    <property type="entry name" value="ZINC METALLOPROTEASE MJ0611-RELATED"/>
    <property type="match status" value="1"/>
</dbReference>
<evidence type="ECO:0000256" key="11">
    <source>
        <dbReference type="ARBA" id="ARBA00023049"/>
    </source>
</evidence>
<accession>A0A6M3HSK4</accession>
<evidence type="ECO:0000256" key="12">
    <source>
        <dbReference type="ARBA" id="ARBA00023136"/>
    </source>
</evidence>
<feature type="transmembrane region" description="Helical" evidence="13">
    <location>
        <begin position="99"/>
        <end position="121"/>
    </location>
</feature>
<protein>
    <submittedName>
        <fullName evidence="15">Site-2 protease family protein</fullName>
    </submittedName>
</protein>
<dbReference type="Proteomes" id="UP000503320">
    <property type="component" value="Chromosome"/>
</dbReference>
<comment type="similarity">
    <text evidence="3">Belongs to the peptidase M50B family.</text>
</comment>
<dbReference type="EMBL" id="CP038017">
    <property type="protein sequence ID" value="QIV94125.1"/>
    <property type="molecule type" value="Genomic_DNA"/>
</dbReference>
<evidence type="ECO:0000256" key="2">
    <source>
        <dbReference type="ARBA" id="ARBA00004651"/>
    </source>
</evidence>
<evidence type="ECO:0000256" key="4">
    <source>
        <dbReference type="ARBA" id="ARBA00022475"/>
    </source>
</evidence>
<keyword evidence="7" id="KW-0479">Metal-binding</keyword>
<feature type="transmembrane region" description="Helical" evidence="13">
    <location>
        <begin position="179"/>
        <end position="201"/>
    </location>
</feature>
<evidence type="ECO:0000259" key="14">
    <source>
        <dbReference type="Pfam" id="PF02163"/>
    </source>
</evidence>
<dbReference type="GO" id="GO:0005886">
    <property type="term" value="C:plasma membrane"/>
    <property type="evidence" value="ECO:0007669"/>
    <property type="project" value="UniProtKB-SubCell"/>
</dbReference>
<dbReference type="GO" id="GO:0008237">
    <property type="term" value="F:metallopeptidase activity"/>
    <property type="evidence" value="ECO:0007669"/>
    <property type="project" value="UniProtKB-KW"/>
</dbReference>
<evidence type="ECO:0000256" key="1">
    <source>
        <dbReference type="ARBA" id="ARBA00001947"/>
    </source>
</evidence>
<feature type="transmembrane region" description="Helical" evidence="13">
    <location>
        <begin position="6"/>
        <end position="32"/>
    </location>
</feature>
<evidence type="ECO:0000256" key="5">
    <source>
        <dbReference type="ARBA" id="ARBA00022670"/>
    </source>
</evidence>
<evidence type="ECO:0000313" key="15">
    <source>
        <dbReference type="EMBL" id="QIV94125.1"/>
    </source>
</evidence>
<comment type="subcellular location">
    <subcellularLocation>
        <location evidence="2">Cell membrane</location>
        <topology evidence="2">Multi-pass membrane protein</topology>
    </subcellularLocation>
</comment>
<dbReference type="InterPro" id="IPR044537">
    <property type="entry name" value="Rip2-like"/>
</dbReference>
<evidence type="ECO:0000256" key="10">
    <source>
        <dbReference type="ARBA" id="ARBA00022989"/>
    </source>
</evidence>
<evidence type="ECO:0000256" key="3">
    <source>
        <dbReference type="ARBA" id="ARBA00007931"/>
    </source>
</evidence>
<dbReference type="RefSeq" id="WP_172106349.1">
    <property type="nucleotide sequence ID" value="NZ_CP038017.1"/>
</dbReference>
<evidence type="ECO:0000256" key="13">
    <source>
        <dbReference type="SAM" id="Phobius"/>
    </source>
</evidence>
<sequence length="218" mass="23987">MDINQLLLTILMAGIPLIFAITMHEAAHGLVAKLRGDNTAYMLGRVTLNPVPHIDLIGTILVPGLMLLSSLTAGFPFIFGWAKPVPVDYSKLKNPRSDMALVALAGPMTNFLMALLWALVAKYVTLRPYFQSMALYGVMINVVLMVLNLLPIPPLDGSKVISAFLSPNAAHKYNSYQHYGFIILLVLIIIPFAGSNLLFYIMDPFITGVMKLIQLVIF</sequence>
<feature type="transmembrane region" description="Helical" evidence="13">
    <location>
        <begin position="53"/>
        <end position="79"/>
    </location>
</feature>
<dbReference type="InterPro" id="IPR052348">
    <property type="entry name" value="Metallopeptidase_M50B"/>
</dbReference>
<organism evidence="15 16">
    <name type="scientific">Allofrancisella frigidaquae</name>
    <dbReference type="NCBI Taxonomy" id="1085644"/>
    <lineage>
        <taxon>Bacteria</taxon>
        <taxon>Pseudomonadati</taxon>
        <taxon>Pseudomonadota</taxon>
        <taxon>Gammaproteobacteria</taxon>
        <taxon>Thiotrichales</taxon>
        <taxon>Francisellaceae</taxon>
        <taxon>Allofrancisella</taxon>
    </lineage>
</organism>
<evidence type="ECO:0000256" key="6">
    <source>
        <dbReference type="ARBA" id="ARBA00022692"/>
    </source>
</evidence>
<keyword evidence="11" id="KW-0482">Metalloprotease</keyword>
<keyword evidence="5 15" id="KW-0645">Protease</keyword>
<proteinExistence type="inferred from homology"/>
<dbReference type="GO" id="GO:0006508">
    <property type="term" value="P:proteolysis"/>
    <property type="evidence" value="ECO:0007669"/>
    <property type="project" value="UniProtKB-KW"/>
</dbReference>
<dbReference type="CDD" id="cd06158">
    <property type="entry name" value="S2P-M50_like_1"/>
    <property type="match status" value="1"/>
</dbReference>
<keyword evidence="6 13" id="KW-0812">Transmembrane</keyword>
<evidence type="ECO:0000256" key="9">
    <source>
        <dbReference type="ARBA" id="ARBA00022833"/>
    </source>
</evidence>
<evidence type="ECO:0000313" key="16">
    <source>
        <dbReference type="Proteomes" id="UP000503320"/>
    </source>
</evidence>
<keyword evidence="8" id="KW-0378">Hydrolase</keyword>
<evidence type="ECO:0000256" key="8">
    <source>
        <dbReference type="ARBA" id="ARBA00022801"/>
    </source>
</evidence>
<keyword evidence="9" id="KW-0862">Zinc</keyword>